<evidence type="ECO:0000259" key="1">
    <source>
        <dbReference type="Pfam" id="PF02915"/>
    </source>
</evidence>
<gene>
    <name evidence="2" type="ORF">M5X19_01070</name>
</gene>
<dbReference type="SUPFAM" id="SSF47240">
    <property type="entry name" value="Ferritin-like"/>
    <property type="match status" value="1"/>
</dbReference>
<proteinExistence type="predicted"/>
<name>A0ABT4G5S4_9BACL</name>
<dbReference type="Proteomes" id="UP001527099">
    <property type="component" value="Unassembled WGS sequence"/>
</dbReference>
<dbReference type="InterPro" id="IPR009078">
    <property type="entry name" value="Ferritin-like_SF"/>
</dbReference>
<dbReference type="CDD" id="cd00657">
    <property type="entry name" value="Ferritin_like"/>
    <property type="match status" value="1"/>
</dbReference>
<accession>A0ABT4G5S4</accession>
<dbReference type="InterPro" id="IPR012347">
    <property type="entry name" value="Ferritin-like"/>
</dbReference>
<feature type="domain" description="Rubrerythrin diiron-binding" evidence="1">
    <location>
        <begin position="31"/>
        <end position="87"/>
    </location>
</feature>
<organism evidence="2 3">
    <name type="scientific">Paenibacillus alginolyticus</name>
    <dbReference type="NCBI Taxonomy" id="59839"/>
    <lineage>
        <taxon>Bacteria</taxon>
        <taxon>Bacillati</taxon>
        <taxon>Bacillota</taxon>
        <taxon>Bacilli</taxon>
        <taxon>Bacillales</taxon>
        <taxon>Paenibacillaceae</taxon>
        <taxon>Paenibacillus</taxon>
    </lineage>
</organism>
<dbReference type="InterPro" id="IPR003251">
    <property type="entry name" value="Rr_diiron-bd_dom"/>
</dbReference>
<reference evidence="2 3" key="1">
    <citation type="submission" date="2022-05" db="EMBL/GenBank/DDBJ databases">
        <title>Genome Sequencing of Bee-Associated Microbes.</title>
        <authorList>
            <person name="Dunlap C."/>
        </authorList>
    </citation>
    <scope>NUCLEOTIDE SEQUENCE [LARGE SCALE GENOMIC DNA]</scope>
    <source>
        <strain evidence="2 3">NRRL B-14421</strain>
    </source>
</reference>
<dbReference type="Gene3D" id="1.20.1260.10">
    <property type="match status" value="1"/>
</dbReference>
<dbReference type="EMBL" id="JAMDMX010000001">
    <property type="protein sequence ID" value="MCY9691519.1"/>
    <property type="molecule type" value="Genomic_DNA"/>
</dbReference>
<dbReference type="RefSeq" id="WP_051253723.1">
    <property type="nucleotide sequence ID" value="NZ_JAMDMW010000162.1"/>
</dbReference>
<evidence type="ECO:0000313" key="3">
    <source>
        <dbReference type="Proteomes" id="UP001527099"/>
    </source>
</evidence>
<evidence type="ECO:0000313" key="2">
    <source>
        <dbReference type="EMBL" id="MCY9691519.1"/>
    </source>
</evidence>
<sequence>MYYTLQAPTYVPYQGYPGHFARSEDMVLNLILQSIAGERNDELFYQELIRLAPTEKEKEVITGIRDDERKHNQMFRNIYTQLTGTSPTGIEATEPIEHVSDYLSGIENALFGELKAFEKYRTLYLNIRPVYRNMIFEIMTDEIKHASYYNWLYAKNKS</sequence>
<keyword evidence="3" id="KW-1185">Reference proteome</keyword>
<dbReference type="Pfam" id="PF02915">
    <property type="entry name" value="Rubrerythrin"/>
    <property type="match status" value="1"/>
</dbReference>
<protein>
    <submittedName>
        <fullName evidence="2">Ferritin-like domain-containing protein</fullName>
    </submittedName>
</protein>
<comment type="caution">
    <text evidence="2">The sequence shown here is derived from an EMBL/GenBank/DDBJ whole genome shotgun (WGS) entry which is preliminary data.</text>
</comment>